<dbReference type="InterPro" id="IPR036259">
    <property type="entry name" value="MFS_trans_sf"/>
</dbReference>
<comment type="subcellular location">
    <subcellularLocation>
        <location evidence="1">Membrane</location>
        <topology evidence="1">Multi-pass membrane protein</topology>
    </subcellularLocation>
</comment>
<keyword evidence="4" id="KW-0769">Symport</keyword>
<proteinExistence type="predicted"/>
<dbReference type="PANTHER" id="PTHR11662">
    <property type="entry name" value="SOLUTE CARRIER FAMILY 17"/>
    <property type="match status" value="1"/>
</dbReference>
<evidence type="ECO:0000256" key="7">
    <source>
        <dbReference type="SAM" id="Phobius"/>
    </source>
</evidence>
<dbReference type="GO" id="GO:0016324">
    <property type="term" value="C:apical plasma membrane"/>
    <property type="evidence" value="ECO:0007669"/>
    <property type="project" value="TreeGrafter"/>
</dbReference>
<sequence length="293" mass="32473">YFVLVLCVCVCLCGNHKFENTNLESSWFLTTKRWAPPLERSRLIAMSASGGSFGAFVALPLTGYICQMLGWPTVVGCVLSSQKSQNLKLQHQLYTFLMSVFIFLYFCVGTKSEHLSVCLYQNGFLSSLPYLGSWLMAWASGVMADALIERRVFSVTVVRKIFTLVGLFLPSVFLAAVVYTGCDHILTVTFLTLSMTTGGFSAAGVFINQIDIAPRWVSSSKQLIKFLLLNSLNPENMKHIKAANHLIFWVAAGINAGGAVIYTLFGSGKLQPWALTEEERAEAERKRNRSISH</sequence>
<evidence type="ECO:0000256" key="6">
    <source>
        <dbReference type="ARBA" id="ARBA00023136"/>
    </source>
</evidence>
<evidence type="ECO:0000256" key="5">
    <source>
        <dbReference type="ARBA" id="ARBA00022989"/>
    </source>
</evidence>
<evidence type="ECO:0000313" key="9">
    <source>
        <dbReference type="Proteomes" id="UP000261580"/>
    </source>
</evidence>
<dbReference type="AlphaFoldDB" id="A0A3Q4HP47"/>
<name>A0A3Q4HP47_NEOBR</name>
<evidence type="ECO:0000256" key="4">
    <source>
        <dbReference type="ARBA" id="ARBA00022847"/>
    </source>
</evidence>
<dbReference type="SUPFAM" id="SSF103473">
    <property type="entry name" value="MFS general substrate transporter"/>
    <property type="match status" value="1"/>
</dbReference>
<dbReference type="Proteomes" id="UP000261580">
    <property type="component" value="Unassembled WGS sequence"/>
</dbReference>
<dbReference type="GO" id="GO:0015293">
    <property type="term" value="F:symporter activity"/>
    <property type="evidence" value="ECO:0007669"/>
    <property type="project" value="UniProtKB-KW"/>
</dbReference>
<protein>
    <submittedName>
        <fullName evidence="8">Sialin-like</fullName>
    </submittedName>
</protein>
<dbReference type="Bgee" id="ENSNBRG00000017300">
    <property type="expression patterns" value="Expressed in heart and 6 other cell types or tissues"/>
</dbReference>
<keyword evidence="3 7" id="KW-0812">Transmembrane</keyword>
<keyword evidence="6 7" id="KW-0472">Membrane</keyword>
<accession>A0A3Q4HP47</accession>
<evidence type="ECO:0000256" key="2">
    <source>
        <dbReference type="ARBA" id="ARBA00022448"/>
    </source>
</evidence>
<evidence type="ECO:0000313" key="8">
    <source>
        <dbReference type="Ensembl" id="ENSNBRP00000022598.1"/>
    </source>
</evidence>
<dbReference type="FunFam" id="1.20.1250.20:FF:000003">
    <property type="entry name" value="Solute carrier family 17 member 3"/>
    <property type="match status" value="1"/>
</dbReference>
<reference evidence="8" key="1">
    <citation type="submission" date="2025-08" db="UniProtKB">
        <authorList>
            <consortium name="Ensembl"/>
        </authorList>
    </citation>
    <scope>IDENTIFICATION</scope>
</reference>
<feature type="transmembrane region" description="Helical" evidence="7">
    <location>
        <begin position="185"/>
        <end position="207"/>
    </location>
</feature>
<organism evidence="8 9">
    <name type="scientific">Neolamprologus brichardi</name>
    <name type="common">Fairy cichlid</name>
    <name type="synonym">Lamprologus brichardi</name>
    <dbReference type="NCBI Taxonomy" id="32507"/>
    <lineage>
        <taxon>Eukaryota</taxon>
        <taxon>Metazoa</taxon>
        <taxon>Chordata</taxon>
        <taxon>Craniata</taxon>
        <taxon>Vertebrata</taxon>
        <taxon>Euteleostomi</taxon>
        <taxon>Actinopterygii</taxon>
        <taxon>Neopterygii</taxon>
        <taxon>Teleostei</taxon>
        <taxon>Neoteleostei</taxon>
        <taxon>Acanthomorphata</taxon>
        <taxon>Ovalentaria</taxon>
        <taxon>Cichlomorphae</taxon>
        <taxon>Cichliformes</taxon>
        <taxon>Cichlidae</taxon>
        <taxon>African cichlids</taxon>
        <taxon>Pseudocrenilabrinae</taxon>
        <taxon>Lamprologini</taxon>
        <taxon>Neolamprologus</taxon>
    </lineage>
</organism>
<dbReference type="PANTHER" id="PTHR11662:SF284">
    <property type="entry name" value="SMALL INTESTINE URATE EXPORTER-RELATED"/>
    <property type="match status" value="1"/>
</dbReference>
<dbReference type="Ensembl" id="ENSNBRT00000023194.1">
    <property type="protein sequence ID" value="ENSNBRP00000022598.1"/>
    <property type="gene ID" value="ENSNBRG00000017300.1"/>
</dbReference>
<keyword evidence="5 7" id="KW-1133">Transmembrane helix</keyword>
<feature type="transmembrane region" description="Helical" evidence="7">
    <location>
        <begin position="131"/>
        <end position="149"/>
    </location>
</feature>
<keyword evidence="2" id="KW-0813">Transport</keyword>
<dbReference type="InterPro" id="IPR050382">
    <property type="entry name" value="MFS_Na/Anion_cotransporter"/>
</dbReference>
<evidence type="ECO:0000256" key="1">
    <source>
        <dbReference type="ARBA" id="ARBA00004141"/>
    </source>
</evidence>
<keyword evidence="9" id="KW-1185">Reference proteome</keyword>
<feature type="transmembrane region" description="Helical" evidence="7">
    <location>
        <begin position="93"/>
        <end position="111"/>
    </location>
</feature>
<evidence type="ECO:0000256" key="3">
    <source>
        <dbReference type="ARBA" id="ARBA00022692"/>
    </source>
</evidence>
<feature type="transmembrane region" description="Helical" evidence="7">
    <location>
        <begin position="246"/>
        <end position="265"/>
    </location>
</feature>
<dbReference type="GO" id="GO:0006820">
    <property type="term" value="P:monoatomic anion transport"/>
    <property type="evidence" value="ECO:0007669"/>
    <property type="project" value="TreeGrafter"/>
</dbReference>
<reference evidence="8" key="2">
    <citation type="submission" date="2025-09" db="UniProtKB">
        <authorList>
            <consortium name="Ensembl"/>
        </authorList>
    </citation>
    <scope>IDENTIFICATION</scope>
</reference>
<dbReference type="GeneTree" id="ENSGT00940000166232"/>
<feature type="transmembrane region" description="Helical" evidence="7">
    <location>
        <begin position="161"/>
        <end position="179"/>
    </location>
</feature>